<protein>
    <recommendedName>
        <fullName evidence="2">DUF7702 domain-containing protein</fullName>
    </recommendedName>
</protein>
<evidence type="ECO:0000313" key="3">
    <source>
        <dbReference type="EMBL" id="GJJ08727.1"/>
    </source>
</evidence>
<feature type="transmembrane region" description="Helical" evidence="1">
    <location>
        <begin position="179"/>
        <end position="199"/>
    </location>
</feature>
<evidence type="ECO:0000313" key="4">
    <source>
        <dbReference type="Proteomes" id="UP001050691"/>
    </source>
</evidence>
<organism evidence="3 4">
    <name type="scientific">Clathrus columnatus</name>
    <dbReference type="NCBI Taxonomy" id="1419009"/>
    <lineage>
        <taxon>Eukaryota</taxon>
        <taxon>Fungi</taxon>
        <taxon>Dikarya</taxon>
        <taxon>Basidiomycota</taxon>
        <taxon>Agaricomycotina</taxon>
        <taxon>Agaricomycetes</taxon>
        <taxon>Phallomycetidae</taxon>
        <taxon>Phallales</taxon>
        <taxon>Clathraceae</taxon>
        <taxon>Clathrus</taxon>
    </lineage>
</organism>
<reference evidence="3" key="1">
    <citation type="submission" date="2021-10" db="EMBL/GenBank/DDBJ databases">
        <title>De novo Genome Assembly of Clathrus columnatus (Basidiomycota, Fungi) Using Illumina and Nanopore Sequence Data.</title>
        <authorList>
            <person name="Ogiso-Tanaka E."/>
            <person name="Itagaki H."/>
            <person name="Hosoya T."/>
            <person name="Hosaka K."/>
        </authorList>
    </citation>
    <scope>NUCLEOTIDE SEQUENCE</scope>
    <source>
        <strain evidence="3">MO-923</strain>
    </source>
</reference>
<dbReference type="InterPro" id="IPR056119">
    <property type="entry name" value="DUF7702"/>
</dbReference>
<feature type="domain" description="DUF7702" evidence="2">
    <location>
        <begin position="6"/>
        <end position="240"/>
    </location>
</feature>
<keyword evidence="4" id="KW-1185">Reference proteome</keyword>
<comment type="caution">
    <text evidence="3">The sequence shown here is derived from an EMBL/GenBank/DDBJ whole genome shotgun (WGS) entry which is preliminary data.</text>
</comment>
<name>A0AAV5A5G6_9AGAM</name>
<feature type="transmembrane region" description="Helical" evidence="1">
    <location>
        <begin position="39"/>
        <end position="59"/>
    </location>
</feature>
<sequence>MTLNQFGKLAIAEIVFYIPIIVVAFIVTLRHGFNRKAGWVLLLSFAVIRFVGSILAVVAQDEANPSSTLLTVAGILQALGLSPLLLATFAFISKLVDMTLPHLSRLLNLVRIILVVGLILAIIGGTDQTPGNSQSSQNDGHTLSKVSSILYLVGYLALFGVHVLLWSVREDLPAVYRKFLLHISIALPFLAVPVLYFILGSFKPNSKFSPTTGDWRIYLVMDLIMEYIVVCIYIVSGITIPHREEEAIISTYNQGATYDQGTTYGRGATYNQAPTGEPFQLQDILGKTRIGRRFMG</sequence>
<feature type="transmembrane region" description="Helical" evidence="1">
    <location>
        <begin position="215"/>
        <end position="235"/>
    </location>
</feature>
<proteinExistence type="predicted"/>
<feature type="transmembrane region" description="Helical" evidence="1">
    <location>
        <begin position="6"/>
        <end position="27"/>
    </location>
</feature>
<accession>A0AAV5A5G6</accession>
<feature type="transmembrane region" description="Helical" evidence="1">
    <location>
        <begin position="71"/>
        <end position="96"/>
    </location>
</feature>
<evidence type="ECO:0000259" key="2">
    <source>
        <dbReference type="Pfam" id="PF24800"/>
    </source>
</evidence>
<keyword evidence="1" id="KW-1133">Transmembrane helix</keyword>
<feature type="transmembrane region" description="Helical" evidence="1">
    <location>
        <begin position="146"/>
        <end position="167"/>
    </location>
</feature>
<dbReference type="Proteomes" id="UP001050691">
    <property type="component" value="Unassembled WGS sequence"/>
</dbReference>
<feature type="transmembrane region" description="Helical" evidence="1">
    <location>
        <begin position="108"/>
        <end position="126"/>
    </location>
</feature>
<dbReference type="PANTHER" id="PTHR42109">
    <property type="entry name" value="UNPLACED GENOMIC SCAFFOLD UM_SCAF_CONTIG_1.265, WHOLE GENOME SHOTGUN SEQUENCE"/>
    <property type="match status" value="1"/>
</dbReference>
<dbReference type="EMBL" id="BPWL01000003">
    <property type="protein sequence ID" value="GJJ08727.1"/>
    <property type="molecule type" value="Genomic_DNA"/>
</dbReference>
<keyword evidence="1" id="KW-0812">Transmembrane</keyword>
<dbReference type="PANTHER" id="PTHR42109:SF2">
    <property type="entry name" value="INTEGRAL MEMBRANE PROTEIN"/>
    <property type="match status" value="1"/>
</dbReference>
<keyword evidence="1" id="KW-0472">Membrane</keyword>
<gene>
    <name evidence="3" type="ORF">Clacol_002946</name>
</gene>
<dbReference type="Pfam" id="PF24800">
    <property type="entry name" value="DUF7702"/>
    <property type="match status" value="1"/>
</dbReference>
<dbReference type="AlphaFoldDB" id="A0AAV5A5G6"/>
<evidence type="ECO:0000256" key="1">
    <source>
        <dbReference type="SAM" id="Phobius"/>
    </source>
</evidence>